<dbReference type="CDD" id="cd19930">
    <property type="entry name" value="REC_DesR-like"/>
    <property type="match status" value="1"/>
</dbReference>
<dbReference type="CDD" id="cd06170">
    <property type="entry name" value="LuxR_C_like"/>
    <property type="match status" value="1"/>
</dbReference>
<dbReference type="GO" id="GO:0006355">
    <property type="term" value="P:regulation of DNA-templated transcription"/>
    <property type="evidence" value="ECO:0007669"/>
    <property type="project" value="InterPro"/>
</dbReference>
<dbReference type="GO" id="GO:0003677">
    <property type="term" value="F:DNA binding"/>
    <property type="evidence" value="ECO:0007669"/>
    <property type="project" value="UniProtKB-KW"/>
</dbReference>
<dbReference type="PANTHER" id="PTHR43214:SF42">
    <property type="entry name" value="TRANSCRIPTIONAL REGULATORY PROTEIN DESR"/>
    <property type="match status" value="1"/>
</dbReference>
<feature type="domain" description="Response regulatory" evidence="11">
    <location>
        <begin position="563"/>
        <end position="679"/>
    </location>
</feature>
<dbReference type="PROSITE" id="PS50043">
    <property type="entry name" value="HTH_LUXR_2"/>
    <property type="match status" value="1"/>
</dbReference>
<dbReference type="GO" id="GO:0140359">
    <property type="term" value="F:ABC-type transporter activity"/>
    <property type="evidence" value="ECO:0007669"/>
    <property type="project" value="InterPro"/>
</dbReference>
<dbReference type="InterPro" id="IPR016032">
    <property type="entry name" value="Sig_transdc_resp-reg_C-effctor"/>
</dbReference>
<name>A0A163LC92_DIDRA</name>
<evidence type="ECO:0000256" key="5">
    <source>
        <dbReference type="ARBA" id="ARBA00023136"/>
    </source>
</evidence>
<dbReference type="PANTHER" id="PTHR43214">
    <property type="entry name" value="TWO-COMPONENT RESPONSE REGULATOR"/>
    <property type="match status" value="1"/>
</dbReference>
<dbReference type="SMART" id="SM00448">
    <property type="entry name" value="REC"/>
    <property type="match status" value="1"/>
</dbReference>
<keyword evidence="13" id="KW-1185">Reference proteome</keyword>
<evidence type="ECO:0000256" key="6">
    <source>
        <dbReference type="PROSITE-ProRule" id="PRU00169"/>
    </source>
</evidence>
<evidence type="ECO:0000256" key="9">
    <source>
        <dbReference type="SAM" id="SignalP"/>
    </source>
</evidence>
<dbReference type="Gene3D" id="3.40.50.2300">
    <property type="match status" value="1"/>
</dbReference>
<dbReference type="Pfam" id="PF00196">
    <property type="entry name" value="GerE"/>
    <property type="match status" value="1"/>
</dbReference>
<feature type="transmembrane region" description="Helical" evidence="8">
    <location>
        <begin position="287"/>
        <end position="306"/>
    </location>
</feature>
<dbReference type="Proteomes" id="UP000076837">
    <property type="component" value="Unassembled WGS sequence"/>
</dbReference>
<comment type="caution">
    <text evidence="12">The sequence shown here is derived from an EMBL/GenBank/DDBJ whole genome shotgun (WGS) entry which is preliminary data.</text>
</comment>
<dbReference type="Pfam" id="PF00072">
    <property type="entry name" value="Response_reg"/>
    <property type="match status" value="1"/>
</dbReference>
<feature type="transmembrane region" description="Helical" evidence="8">
    <location>
        <begin position="312"/>
        <end position="340"/>
    </location>
</feature>
<dbReference type="GO" id="GO:0046983">
    <property type="term" value="F:protein dimerization activity"/>
    <property type="evidence" value="ECO:0007669"/>
    <property type="project" value="InterPro"/>
</dbReference>
<dbReference type="PROSITE" id="PS00622">
    <property type="entry name" value="HTH_LUXR_1"/>
    <property type="match status" value="1"/>
</dbReference>
<organism evidence="12 13">
    <name type="scientific">Didymella rabiei</name>
    <name type="common">Chickpea ascochyta blight fungus</name>
    <name type="synonym">Mycosphaerella rabiei</name>
    <dbReference type="NCBI Taxonomy" id="5454"/>
    <lineage>
        <taxon>Eukaryota</taxon>
        <taxon>Fungi</taxon>
        <taxon>Dikarya</taxon>
        <taxon>Ascomycota</taxon>
        <taxon>Pezizomycotina</taxon>
        <taxon>Dothideomycetes</taxon>
        <taxon>Pleosporomycetidae</taxon>
        <taxon>Pleosporales</taxon>
        <taxon>Pleosporineae</taxon>
        <taxon>Didymellaceae</taxon>
        <taxon>Ascochyta</taxon>
    </lineage>
</organism>
<dbReference type="Gene3D" id="3.30.565.10">
    <property type="entry name" value="Histidine kinase-like ATPase, C-terminal domain"/>
    <property type="match status" value="1"/>
</dbReference>
<feature type="transmembrane region" description="Helical" evidence="8">
    <location>
        <begin position="183"/>
        <end position="204"/>
    </location>
</feature>
<feature type="transmembrane region" description="Helical" evidence="8">
    <location>
        <begin position="111"/>
        <end position="133"/>
    </location>
</feature>
<feature type="domain" description="HTH luxR-type" evidence="10">
    <location>
        <begin position="694"/>
        <end position="759"/>
    </location>
</feature>
<feature type="transmembrane region" description="Helical" evidence="8">
    <location>
        <begin position="30"/>
        <end position="55"/>
    </location>
</feature>
<dbReference type="InterPro" id="IPR039420">
    <property type="entry name" value="WalR-like"/>
</dbReference>
<dbReference type="Pfam" id="PF01061">
    <property type="entry name" value="ABC2_membrane"/>
    <property type="match status" value="1"/>
</dbReference>
<feature type="signal peptide" evidence="9">
    <location>
        <begin position="1"/>
        <end position="20"/>
    </location>
</feature>
<dbReference type="Gene3D" id="1.20.5.1930">
    <property type="match status" value="1"/>
</dbReference>
<dbReference type="SMART" id="SM00421">
    <property type="entry name" value="HTH_LUXR"/>
    <property type="match status" value="1"/>
</dbReference>
<evidence type="ECO:0000259" key="10">
    <source>
        <dbReference type="PROSITE" id="PS50043"/>
    </source>
</evidence>
<dbReference type="Pfam" id="PF07730">
    <property type="entry name" value="HisKA_3"/>
    <property type="match status" value="1"/>
</dbReference>
<feature type="transmembrane region" description="Helical" evidence="8">
    <location>
        <begin position="352"/>
        <end position="373"/>
    </location>
</feature>
<evidence type="ECO:0000313" key="12">
    <source>
        <dbReference type="EMBL" id="KZM27661.1"/>
    </source>
</evidence>
<keyword evidence="2 8" id="KW-0812">Transmembrane</keyword>
<keyword evidence="3 8" id="KW-1133">Transmembrane helix</keyword>
<evidence type="ECO:0000256" key="2">
    <source>
        <dbReference type="ARBA" id="ARBA00022692"/>
    </source>
</evidence>
<feature type="coiled-coil region" evidence="7">
    <location>
        <begin position="421"/>
        <end position="448"/>
    </location>
</feature>
<dbReference type="EMBL" id="JYNV01000060">
    <property type="protein sequence ID" value="KZM27661.1"/>
    <property type="molecule type" value="Genomic_DNA"/>
</dbReference>
<dbReference type="InterPro" id="IPR011006">
    <property type="entry name" value="CheY-like_superfamily"/>
</dbReference>
<dbReference type="PROSITE" id="PS50110">
    <property type="entry name" value="RESPONSE_REGULATORY"/>
    <property type="match status" value="1"/>
</dbReference>
<feature type="chain" id="PRO_5007843946" evidence="9">
    <location>
        <begin position="21"/>
        <end position="761"/>
    </location>
</feature>
<keyword evidence="6" id="KW-0597">Phosphoprotein</keyword>
<dbReference type="InterPro" id="IPR000792">
    <property type="entry name" value="Tscrpt_reg_LuxR_C"/>
</dbReference>
<dbReference type="SUPFAM" id="SSF52172">
    <property type="entry name" value="CheY-like"/>
    <property type="match status" value="1"/>
</dbReference>
<dbReference type="InterPro" id="IPR001789">
    <property type="entry name" value="Sig_transdc_resp-reg_receiver"/>
</dbReference>
<dbReference type="STRING" id="5454.A0A163LC92"/>
<dbReference type="AlphaFoldDB" id="A0A163LC92"/>
<evidence type="ECO:0000313" key="13">
    <source>
        <dbReference type="Proteomes" id="UP000076837"/>
    </source>
</evidence>
<accession>A0A163LC92</accession>
<evidence type="ECO:0000259" key="11">
    <source>
        <dbReference type="PROSITE" id="PS50110"/>
    </source>
</evidence>
<feature type="transmembrane region" description="Helical" evidence="8">
    <location>
        <begin position="145"/>
        <end position="163"/>
    </location>
</feature>
<feature type="transmembrane region" description="Helical" evidence="8">
    <location>
        <begin position="248"/>
        <end position="266"/>
    </location>
</feature>
<dbReference type="InterPro" id="IPR036890">
    <property type="entry name" value="HATPase_C_sf"/>
</dbReference>
<protein>
    <submittedName>
        <fullName evidence="12">Uncharacterized protein</fullName>
    </submittedName>
</protein>
<evidence type="ECO:0000256" key="8">
    <source>
        <dbReference type="SAM" id="Phobius"/>
    </source>
</evidence>
<keyword evidence="4" id="KW-0238">DNA-binding</keyword>
<comment type="subcellular location">
    <subcellularLocation>
        <location evidence="1">Membrane</location>
        <topology evidence="1">Multi-pass membrane protein</topology>
    </subcellularLocation>
</comment>
<feature type="transmembrane region" description="Helical" evidence="8">
    <location>
        <begin position="224"/>
        <end position="242"/>
    </location>
</feature>
<feature type="transmembrane region" description="Helical" evidence="8">
    <location>
        <begin position="75"/>
        <end position="99"/>
    </location>
</feature>
<evidence type="ECO:0000256" key="1">
    <source>
        <dbReference type="ARBA" id="ARBA00004141"/>
    </source>
</evidence>
<keyword evidence="9" id="KW-0732">Signal</keyword>
<dbReference type="PRINTS" id="PR00038">
    <property type="entry name" value="HTHLUXR"/>
</dbReference>
<feature type="modified residue" description="4-aspartylphosphate" evidence="6">
    <location>
        <position position="614"/>
    </location>
</feature>
<evidence type="ECO:0000256" key="3">
    <source>
        <dbReference type="ARBA" id="ARBA00022989"/>
    </source>
</evidence>
<evidence type="ECO:0000256" key="4">
    <source>
        <dbReference type="ARBA" id="ARBA00023125"/>
    </source>
</evidence>
<dbReference type="InterPro" id="IPR011712">
    <property type="entry name" value="Sig_transdc_His_kin_sub3_dim/P"/>
</dbReference>
<dbReference type="GO" id="GO:0016020">
    <property type="term" value="C:membrane"/>
    <property type="evidence" value="ECO:0007669"/>
    <property type="project" value="UniProtKB-SubCell"/>
</dbReference>
<dbReference type="InterPro" id="IPR013525">
    <property type="entry name" value="ABC2_TM"/>
</dbReference>
<evidence type="ECO:0000256" key="7">
    <source>
        <dbReference type="SAM" id="Coils"/>
    </source>
</evidence>
<gene>
    <name evidence="12" type="ORF">ST47_g1267</name>
</gene>
<keyword evidence="5 8" id="KW-0472">Membrane</keyword>
<reference evidence="12 13" key="1">
    <citation type="journal article" date="2016" name="Sci. Rep.">
        <title>Draft genome sequencing and secretome analysis of fungal phytopathogen Ascochyta rabiei provides insight into the necrotrophic effector repertoire.</title>
        <authorList>
            <person name="Verma S."/>
            <person name="Gazara R.K."/>
            <person name="Nizam S."/>
            <person name="Parween S."/>
            <person name="Chattopadhyay D."/>
            <person name="Verma P.K."/>
        </authorList>
    </citation>
    <scope>NUCLEOTIDE SEQUENCE [LARGE SCALE GENOMIC DNA]</scope>
    <source>
        <strain evidence="12 13">ArDII</strain>
    </source>
</reference>
<proteinExistence type="predicted"/>
<dbReference type="CDD" id="cd16917">
    <property type="entry name" value="HATPase_UhpB-NarQ-NarX-like"/>
    <property type="match status" value="1"/>
</dbReference>
<dbReference type="SUPFAM" id="SSF46894">
    <property type="entry name" value="C-terminal effector domain of the bipartite response regulators"/>
    <property type="match status" value="1"/>
</dbReference>
<sequence>MIFTLVMPVVFFLVFGLGQGDDDHGIGHGNVAAYIMISMALYGAMLATTSGGAMVSIERASGWSRQLRLTPLTPVAYIAVKLIMAMLLGLVSILVVYVVGAFTSAQMDGSLWFTTALIAWLGSSIFAAFGLFMGYLLPSENVMQLLGPGLALLAFGGGLFVPLTDGSVWATIAQFTPMFGINALAHAPLTGNSIHWTWIVNILLSQTTDREDSVALPRRNRFGVLFAAVWMVFLGGPLIEGWNLRDELRGWTGILATIAFSALYLYTFATTQQRRRMTMTRPTIREAALTLAALTALAAVMIVSVGPTGLAAAPYLAVTAVTLLPTVAGGILALVFAASVEIVSLSSGWGNYSGLSLGVCAAAFATWGIMSLISRNFAILHEREEQEQRAIMEERTRMARDLHDILGHSLTVITIKAELANRLLDVDIERARNELDDLERLSRDALADVRSAVEGFRGISLPVEIARAREALRAAGIEDDVPSSTDMVPTRLRELFAWTIREGVTNVVRHSGATHCRITVDENSASVVDDGRGAESTSSGNGLIGLRERAGASGARVIITHPQPQGFALQALVRGALAALLDLESDLSVVAEVGRGDEVVSAVLEHRPDVALLDVEMPGMDGIAATAALREAAPDTRVLIVTTFGRPGFLRKALHAGAGGFVVKDTPARQLADAVRRVHAGLRVVDPTLAADSLVSGESPLTERETQVLRAAHDGAPVAAIAGALFLSAGTVRNHLSSAMGKTGASTRAEAVRIAESNGWL</sequence>
<dbReference type="GO" id="GO:0000155">
    <property type="term" value="F:phosphorelay sensor kinase activity"/>
    <property type="evidence" value="ECO:0007669"/>
    <property type="project" value="InterPro"/>
</dbReference>
<keyword evidence="7" id="KW-0175">Coiled coil</keyword>